<dbReference type="InterPro" id="IPR045063">
    <property type="entry name" value="Dynamin_N"/>
</dbReference>
<protein>
    <recommendedName>
        <fullName evidence="2">Dynamin N-terminal domain-containing protein</fullName>
    </recommendedName>
</protein>
<proteinExistence type="predicted"/>
<dbReference type="Proteomes" id="UP001530315">
    <property type="component" value="Unassembled WGS sequence"/>
</dbReference>
<dbReference type="PANTHER" id="PTHR43681:SF1">
    <property type="entry name" value="SARCALUMENIN"/>
    <property type="match status" value="1"/>
</dbReference>
<dbReference type="InterPro" id="IPR051943">
    <property type="entry name" value="TRAFAC_Dynamin-like_GTPase"/>
</dbReference>
<evidence type="ECO:0000313" key="3">
    <source>
        <dbReference type="EMBL" id="KAL3769273.1"/>
    </source>
</evidence>
<name>A0ABD3MZJ9_9STRA</name>
<gene>
    <name evidence="3" type="ORF">ACHAW5_002289</name>
</gene>
<reference evidence="3 4" key="1">
    <citation type="submission" date="2024-10" db="EMBL/GenBank/DDBJ databases">
        <title>Updated reference genomes for cyclostephanoid diatoms.</title>
        <authorList>
            <person name="Roberts W.R."/>
            <person name="Alverson A.J."/>
        </authorList>
    </citation>
    <scope>NUCLEOTIDE SEQUENCE [LARGE SCALE GENOMIC DNA]</scope>
    <source>
        <strain evidence="3 4">AJA276-08</strain>
    </source>
</reference>
<feature type="region of interest" description="Disordered" evidence="1">
    <location>
        <begin position="90"/>
        <end position="133"/>
    </location>
</feature>
<evidence type="ECO:0000256" key="1">
    <source>
        <dbReference type="SAM" id="MobiDB-lite"/>
    </source>
</evidence>
<evidence type="ECO:0000313" key="4">
    <source>
        <dbReference type="Proteomes" id="UP001530315"/>
    </source>
</evidence>
<feature type="region of interest" description="Disordered" evidence="1">
    <location>
        <begin position="30"/>
        <end position="74"/>
    </location>
</feature>
<dbReference type="SUPFAM" id="SSF52540">
    <property type="entry name" value="P-loop containing nucleoside triphosphate hydrolases"/>
    <property type="match status" value="1"/>
</dbReference>
<dbReference type="InterPro" id="IPR027417">
    <property type="entry name" value="P-loop_NTPase"/>
</dbReference>
<dbReference type="EMBL" id="JALLAZ020001660">
    <property type="protein sequence ID" value="KAL3769273.1"/>
    <property type="molecule type" value="Genomic_DNA"/>
</dbReference>
<evidence type="ECO:0000259" key="2">
    <source>
        <dbReference type="Pfam" id="PF00350"/>
    </source>
</evidence>
<keyword evidence="4" id="KW-1185">Reference proteome</keyword>
<organism evidence="3 4">
    <name type="scientific">Stephanodiscus triporus</name>
    <dbReference type="NCBI Taxonomy" id="2934178"/>
    <lineage>
        <taxon>Eukaryota</taxon>
        <taxon>Sar</taxon>
        <taxon>Stramenopiles</taxon>
        <taxon>Ochrophyta</taxon>
        <taxon>Bacillariophyta</taxon>
        <taxon>Coscinodiscophyceae</taxon>
        <taxon>Thalassiosirophycidae</taxon>
        <taxon>Stephanodiscales</taxon>
        <taxon>Stephanodiscaceae</taxon>
        <taxon>Stephanodiscus</taxon>
    </lineage>
</organism>
<dbReference type="Pfam" id="PF00350">
    <property type="entry name" value="Dynamin_N"/>
    <property type="match status" value="1"/>
</dbReference>
<accession>A0ABD3MZJ9</accession>
<dbReference type="AlphaFoldDB" id="A0ABD3MZJ9"/>
<dbReference type="Gene3D" id="3.40.50.300">
    <property type="entry name" value="P-loop containing nucleotide triphosphate hydrolases"/>
    <property type="match status" value="1"/>
</dbReference>
<sequence>MSHSIIQWSRIVVPRSNKVAYASRAVASRASSRGCAQSSAASPPLHILSSNDAPPFSSCPSGGGRRGPVHGRCGNDRAVRSLVRCSSTWKWSNRQQPTTPPSFSPDDDPSGDDDKRSRSGEGGGGNPPPSIQQSILSQCSSLHSSIMPLNSSLRGPLSKGSDRGTSLPFVLLVGNHSSGKSSFVNYVLGRPVQTAGVAPTDDCFTVIAPGPKDVDQDGPALVGDPDIGFEGLRQFGPTLIHHTQLKVREGIKNVDFMMVDSPGMIDSPATSGGMSLLGYAGWNGGSAGGSSPSSPSAMDRGYDFQGVVRWFAERADVVLLFFDPDKPGTTGETLSILLHSLGGMDHKLLIVLNKADQFKKIHDFARAYGSLCWNLSKVIPRKDLPRIFTMCLPVTSKNNGDQGSSSGGGGGDAPTIQALDQRALADLHQTRDDVIAEVMKAPKRRIDNVITNLHDSVHLLLMHAVVAEDVRSRYSKRLWENRIQEASSLVLGTALAGMGAYLSAPPQLTGGVVAVTVLGVGGMRWFNSAKLKDVEEQLLSAEELGASFQRTHPQEVSEADEFYASVWQRIRDPLRLSLWRTGLADFPAVGKGQLQHLQRILDEEIPKLRRLASPSHHGSTKIDDRR</sequence>
<dbReference type="PANTHER" id="PTHR43681">
    <property type="entry name" value="TRANSMEMBRANE GTPASE FZO"/>
    <property type="match status" value="1"/>
</dbReference>
<feature type="domain" description="Dynamin N-terminal" evidence="2">
    <location>
        <begin position="170"/>
        <end position="354"/>
    </location>
</feature>
<comment type="caution">
    <text evidence="3">The sequence shown here is derived from an EMBL/GenBank/DDBJ whole genome shotgun (WGS) entry which is preliminary data.</text>
</comment>